<accession>A0A537JEW8</accession>
<name>A0A537JEW8_9BACT</name>
<dbReference type="InterPro" id="IPR029000">
    <property type="entry name" value="Cyclophilin-like_dom_sf"/>
</dbReference>
<gene>
    <name evidence="2" type="ORF">E6H03_06135</name>
</gene>
<proteinExistence type="predicted"/>
<dbReference type="Proteomes" id="UP000318093">
    <property type="component" value="Unassembled WGS sequence"/>
</dbReference>
<dbReference type="Gene3D" id="2.40.100.20">
    <property type="match status" value="1"/>
</dbReference>
<protein>
    <recommendedName>
        <fullName evidence="1">Cyclophilin TM1367-like domain-containing protein</fullName>
    </recommendedName>
</protein>
<sequence length="120" mass="12982">MRITAGKISREATLNDSRTADAIWRALPIEGRGSPWGDEIYFSIPVTCDPESPRETVEMGDLAYWPPGSAFCIFFGPTPASRGAEIRPASPVNVFGRVDGDPTVFKAVRGSGPVKVERAE</sequence>
<evidence type="ECO:0000259" key="1">
    <source>
        <dbReference type="Pfam" id="PF04126"/>
    </source>
</evidence>
<evidence type="ECO:0000313" key="2">
    <source>
        <dbReference type="EMBL" id="TMI82074.1"/>
    </source>
</evidence>
<feature type="domain" description="Cyclophilin TM1367-like" evidence="1">
    <location>
        <begin position="2"/>
        <end position="117"/>
    </location>
</feature>
<dbReference type="InterPro" id="IPR025658">
    <property type="entry name" value="Cyclophilin_TM1367"/>
</dbReference>
<dbReference type="AlphaFoldDB" id="A0A537JEW8"/>
<dbReference type="Pfam" id="PF04126">
    <property type="entry name" value="Cyclophil_like"/>
    <property type="match status" value="1"/>
</dbReference>
<organism evidence="2 3">
    <name type="scientific">Candidatus Segetimicrobium genomatis</name>
    <dbReference type="NCBI Taxonomy" id="2569760"/>
    <lineage>
        <taxon>Bacteria</taxon>
        <taxon>Bacillati</taxon>
        <taxon>Candidatus Sysuimicrobiota</taxon>
        <taxon>Candidatus Sysuimicrobiia</taxon>
        <taxon>Candidatus Sysuimicrobiales</taxon>
        <taxon>Candidatus Segetimicrobiaceae</taxon>
        <taxon>Candidatus Segetimicrobium</taxon>
    </lineage>
</organism>
<dbReference type="SUPFAM" id="SSF50891">
    <property type="entry name" value="Cyclophilin-like"/>
    <property type="match status" value="1"/>
</dbReference>
<reference evidence="2 3" key="1">
    <citation type="journal article" date="2019" name="Nat. Microbiol.">
        <title>Mediterranean grassland soil C-N compound turnover is dependent on rainfall and depth, and is mediated by genomically divergent microorganisms.</title>
        <authorList>
            <person name="Diamond S."/>
            <person name="Andeer P.F."/>
            <person name="Li Z."/>
            <person name="Crits-Christoph A."/>
            <person name="Burstein D."/>
            <person name="Anantharaman K."/>
            <person name="Lane K.R."/>
            <person name="Thomas B.C."/>
            <person name="Pan C."/>
            <person name="Northen T.R."/>
            <person name="Banfield J.F."/>
        </authorList>
    </citation>
    <scope>NUCLEOTIDE SEQUENCE [LARGE SCALE GENOMIC DNA]</scope>
    <source>
        <strain evidence="2">NP_6</strain>
    </source>
</reference>
<comment type="caution">
    <text evidence="2">The sequence shown here is derived from an EMBL/GenBank/DDBJ whole genome shotgun (WGS) entry which is preliminary data.</text>
</comment>
<dbReference type="EMBL" id="VBAN01000180">
    <property type="protein sequence ID" value="TMI82074.1"/>
    <property type="molecule type" value="Genomic_DNA"/>
</dbReference>
<evidence type="ECO:0000313" key="3">
    <source>
        <dbReference type="Proteomes" id="UP000318093"/>
    </source>
</evidence>